<dbReference type="SUPFAM" id="SSF56003">
    <property type="entry name" value="Molybdenum cofactor-binding domain"/>
    <property type="match status" value="1"/>
</dbReference>
<keyword evidence="2" id="KW-0560">Oxidoreductase</keyword>
<comment type="caution">
    <text evidence="4">The sequence shown here is derived from an EMBL/GenBank/DDBJ whole genome shotgun (WGS) entry which is preliminary data.</text>
</comment>
<protein>
    <submittedName>
        <fullName evidence="4">CO/xanthine dehydrogenase Mo-binding subunit</fullName>
    </submittedName>
</protein>
<proteinExistence type="predicted"/>
<dbReference type="Gene3D" id="3.30.365.10">
    <property type="entry name" value="Aldehyde oxidase/xanthine dehydrogenase, molybdopterin binding domain"/>
    <property type="match status" value="4"/>
</dbReference>
<sequence>MNQKNFTYVGKDIQRVDIEDKAYGRVKYTDDVMEPGVLIAALHTSTHAHAKIKNINLEKAAQVSGVHAIITGEDFPYPVGPMLADRPPIAYEKVRYFGEPIAVVVADKEHLAKYAASLIEVQYEPLPILQSPREAAKKDASLIHEHLGKYTTMVEGVHAIPKTNIANLTKIRKGNMEKGWEESDITIEANFSFGPADHVALETRVVRAEILHDGRVMIYSSTQGPFYVQKMLSEFFNIDAGKISVQTPLVGGAFGGKGCVQLEFTAFLASRAVGGRMVRLVNTREEDLVTSPVHLGLEATVKLGATRAGKLTAAQYEYYFNTGAYSDMGAGMSKAGAVDCTGPFKIENVHTDSHCVYTNQPYATSFRGFGHPELTFVMERAMDQLAKKLKIDPLELRLMNAIKPGDTTPTQVHLNASNLGDVSACLRKLKQLINWTGEERTITRDGKIKTKGISSFWKTSSTPPNATAGTILTFNTDGSVNLNCAAVEIGQGTKTVLTQILAEKLQLDMKKIHITVEVNTQYDPHQWKTVASSTTYLAGRAVMAAAEDAIFQLKQVGAVALKCLPADLEVGNGLVYMKDSPEFYVKIKDLATAYKYPNGNSVGGLILGAGSHVVRHLTPLDPETGFGKPGPQWTVGAQAVEIEYDPKDYTYKLLKAATVLDAGQVINPKAAIGQMRSGMYLGLSWASREQFMFDQDGVVLNPQLRSYDTIRASEAPDYLVDFVETPLVDGPYGARGIGEYGVIGMAGALSNSLSIASQVSLHELPLTPEYIWQTVNGGGK</sequence>
<dbReference type="InterPro" id="IPR000674">
    <property type="entry name" value="Ald_Oxase/Xan_DH_a/b"/>
</dbReference>
<gene>
    <name evidence="4" type="ORF">DFR56_10856</name>
</gene>
<dbReference type="InterPro" id="IPR036856">
    <property type="entry name" value="Ald_Oxase/Xan_DH_a/b_sf"/>
</dbReference>
<dbReference type="GO" id="GO:0016491">
    <property type="term" value="F:oxidoreductase activity"/>
    <property type="evidence" value="ECO:0007669"/>
    <property type="project" value="UniProtKB-KW"/>
</dbReference>
<dbReference type="InterPro" id="IPR037165">
    <property type="entry name" value="AldOxase/xan_DH_Mopterin-bd_sf"/>
</dbReference>
<name>A0A2V3VZB2_9BACI</name>
<keyword evidence="1" id="KW-0500">Molybdenum</keyword>
<dbReference type="Pfam" id="PF02738">
    <property type="entry name" value="MoCoBD_1"/>
    <property type="match status" value="1"/>
</dbReference>
<dbReference type="Gene3D" id="3.90.1170.50">
    <property type="entry name" value="Aldehyde oxidase/xanthine dehydrogenase, a/b hammerhead"/>
    <property type="match status" value="1"/>
</dbReference>
<evidence type="ECO:0000313" key="5">
    <source>
        <dbReference type="Proteomes" id="UP000247978"/>
    </source>
</evidence>
<evidence type="ECO:0000313" key="4">
    <source>
        <dbReference type="EMBL" id="PXW86241.1"/>
    </source>
</evidence>
<dbReference type="PANTHER" id="PTHR11908:SF132">
    <property type="entry name" value="ALDEHYDE OXIDASE 1-RELATED"/>
    <property type="match status" value="1"/>
</dbReference>
<dbReference type="InterPro" id="IPR008274">
    <property type="entry name" value="AldOxase/xan_DH_MoCoBD1"/>
</dbReference>
<evidence type="ECO:0000259" key="3">
    <source>
        <dbReference type="SMART" id="SM01008"/>
    </source>
</evidence>
<keyword evidence="5" id="KW-1185">Reference proteome</keyword>
<dbReference type="PANTHER" id="PTHR11908">
    <property type="entry name" value="XANTHINE DEHYDROGENASE"/>
    <property type="match status" value="1"/>
</dbReference>
<dbReference type="RefSeq" id="WP_211320626.1">
    <property type="nucleotide sequence ID" value="NZ_JBHUHB010000001.1"/>
</dbReference>
<dbReference type="Proteomes" id="UP000247978">
    <property type="component" value="Unassembled WGS sequence"/>
</dbReference>
<dbReference type="Pfam" id="PF20256">
    <property type="entry name" value="MoCoBD_2"/>
    <property type="match status" value="1"/>
</dbReference>
<accession>A0A2V3VZB2</accession>
<dbReference type="GO" id="GO:0005506">
    <property type="term" value="F:iron ion binding"/>
    <property type="evidence" value="ECO:0007669"/>
    <property type="project" value="InterPro"/>
</dbReference>
<dbReference type="InterPro" id="IPR046867">
    <property type="entry name" value="AldOxase/xan_DH_MoCoBD2"/>
</dbReference>
<organism evidence="4 5">
    <name type="scientific">Pseudogracilibacillus auburnensis</name>
    <dbReference type="NCBI Taxonomy" id="1494959"/>
    <lineage>
        <taxon>Bacteria</taxon>
        <taxon>Bacillati</taxon>
        <taxon>Bacillota</taxon>
        <taxon>Bacilli</taxon>
        <taxon>Bacillales</taxon>
        <taxon>Bacillaceae</taxon>
        <taxon>Pseudogracilibacillus</taxon>
    </lineage>
</organism>
<evidence type="ECO:0000256" key="2">
    <source>
        <dbReference type="ARBA" id="ARBA00023002"/>
    </source>
</evidence>
<dbReference type="AlphaFoldDB" id="A0A2V3VZB2"/>
<reference evidence="4 5" key="1">
    <citation type="submission" date="2018-05" db="EMBL/GenBank/DDBJ databases">
        <title>Genomic Encyclopedia of Type Strains, Phase IV (KMG-IV): sequencing the most valuable type-strain genomes for metagenomic binning, comparative biology and taxonomic classification.</title>
        <authorList>
            <person name="Goeker M."/>
        </authorList>
    </citation>
    <scope>NUCLEOTIDE SEQUENCE [LARGE SCALE GENOMIC DNA]</scope>
    <source>
        <strain evidence="4 5">DSM 28556</strain>
    </source>
</reference>
<dbReference type="SUPFAM" id="SSF54665">
    <property type="entry name" value="CO dehydrogenase molybdoprotein N-domain-like"/>
    <property type="match status" value="1"/>
</dbReference>
<dbReference type="Pfam" id="PF01315">
    <property type="entry name" value="Ald_Xan_dh_C"/>
    <property type="match status" value="1"/>
</dbReference>
<dbReference type="InterPro" id="IPR016208">
    <property type="entry name" value="Ald_Oxase/xanthine_DH-like"/>
</dbReference>
<dbReference type="SMART" id="SM01008">
    <property type="entry name" value="Ald_Xan_dh_C"/>
    <property type="match status" value="1"/>
</dbReference>
<feature type="domain" description="Aldehyde oxidase/xanthine dehydrogenase a/b hammerhead" evidence="3">
    <location>
        <begin position="23"/>
        <end position="127"/>
    </location>
</feature>
<dbReference type="EMBL" id="QJJQ01000008">
    <property type="protein sequence ID" value="PXW86241.1"/>
    <property type="molecule type" value="Genomic_DNA"/>
</dbReference>
<evidence type="ECO:0000256" key="1">
    <source>
        <dbReference type="ARBA" id="ARBA00022505"/>
    </source>
</evidence>